<accession>A0A5E4PDT9</accession>
<feature type="domain" description="MIP18 family-like" evidence="1">
    <location>
        <begin position="83"/>
        <end position="159"/>
    </location>
</feature>
<proteinExistence type="predicted"/>
<keyword evidence="3" id="KW-1185">Reference proteome</keyword>
<dbReference type="OrthoDB" id="9805360at2"/>
<dbReference type="KEGG" id="asip:AQUSIP_00140"/>
<dbReference type="PANTHER" id="PTHR42831:SF1">
    <property type="entry name" value="FE-S PROTEIN MATURATION AUXILIARY FACTOR YITW"/>
    <property type="match status" value="1"/>
</dbReference>
<gene>
    <name evidence="2" type="ORF">AQUSIP_00140</name>
</gene>
<evidence type="ECO:0000313" key="3">
    <source>
        <dbReference type="Proteomes" id="UP000324194"/>
    </source>
</evidence>
<dbReference type="PANTHER" id="PTHR42831">
    <property type="entry name" value="FE-S PROTEIN MATURATION AUXILIARY FACTOR YITW"/>
    <property type="match status" value="1"/>
</dbReference>
<dbReference type="EMBL" id="LR699119">
    <property type="protein sequence ID" value="VVC74742.1"/>
    <property type="molecule type" value="Genomic_DNA"/>
</dbReference>
<evidence type="ECO:0000259" key="1">
    <source>
        <dbReference type="Pfam" id="PF01883"/>
    </source>
</evidence>
<dbReference type="InterPro" id="IPR002744">
    <property type="entry name" value="MIP18-like"/>
</dbReference>
<organism evidence="2 3">
    <name type="scientific">Aquicella siphonis</name>
    <dbReference type="NCBI Taxonomy" id="254247"/>
    <lineage>
        <taxon>Bacteria</taxon>
        <taxon>Pseudomonadati</taxon>
        <taxon>Pseudomonadota</taxon>
        <taxon>Gammaproteobacteria</taxon>
        <taxon>Legionellales</taxon>
        <taxon>Coxiellaceae</taxon>
        <taxon>Aquicella</taxon>
    </lineage>
</organism>
<dbReference type="Pfam" id="PF01883">
    <property type="entry name" value="FeS_assembly_P"/>
    <property type="match status" value="1"/>
</dbReference>
<dbReference type="AlphaFoldDB" id="A0A5E4PDT9"/>
<sequence>MNKVFRETAVEVRREVEATLIPSGTKVMLQPGTQVYVTQALGNSYTVYVNGNLVRIAGKEGDALGLVILDQPDINEMEGSVEDKVWLQLKTCFDPEIPVNIVDLGLVYACEVIPVGMNEFQVQIVMTLTAPACGMGPVLVGEVEEKTRQIKGVKDVKVELVFDPPWDRSMMTDEAKLQLGLL</sequence>
<dbReference type="InterPro" id="IPR017776">
    <property type="entry name" value="FeS_assembly_SufT_put"/>
</dbReference>
<dbReference type="SUPFAM" id="SSF117916">
    <property type="entry name" value="Fe-S cluster assembly (FSCA) domain-like"/>
    <property type="match status" value="1"/>
</dbReference>
<dbReference type="NCBIfam" id="TIGR03406">
    <property type="entry name" value="FeS_long_SufT"/>
    <property type="match status" value="1"/>
</dbReference>
<dbReference type="RefSeq" id="WP_148337431.1">
    <property type="nucleotide sequence ID" value="NZ_LR699119.1"/>
</dbReference>
<dbReference type="Gene3D" id="3.30.300.130">
    <property type="entry name" value="Fe-S cluster assembly (FSCA)"/>
    <property type="match status" value="1"/>
</dbReference>
<evidence type="ECO:0000313" key="2">
    <source>
        <dbReference type="EMBL" id="VVC74742.1"/>
    </source>
</evidence>
<dbReference type="Proteomes" id="UP000324194">
    <property type="component" value="Chromosome 1"/>
</dbReference>
<reference evidence="2 3" key="1">
    <citation type="submission" date="2019-08" db="EMBL/GenBank/DDBJ databases">
        <authorList>
            <person name="Guy L."/>
        </authorList>
    </citation>
    <scope>NUCLEOTIDE SEQUENCE [LARGE SCALE GENOMIC DNA]</scope>
    <source>
        <strain evidence="2 3">SGT-108</strain>
    </source>
</reference>
<dbReference type="InterPro" id="IPR052339">
    <property type="entry name" value="Fe-S_Maturation_MIP18"/>
</dbReference>
<protein>
    <recommendedName>
        <fullName evidence="1">MIP18 family-like domain-containing protein</fullName>
    </recommendedName>
</protein>
<name>A0A5E4PDT9_9COXI</name>
<dbReference type="InterPro" id="IPR034904">
    <property type="entry name" value="FSCA_dom_sf"/>
</dbReference>